<evidence type="ECO:0000313" key="1">
    <source>
        <dbReference type="EMBL" id="QSZ67039.1"/>
    </source>
</evidence>
<name>A0A8A3S5A3_9EURY</name>
<dbReference type="GeneID" id="76423851"/>
<proteinExistence type="predicted"/>
<reference evidence="1" key="2">
    <citation type="submission" date="2019-02" db="EMBL/GenBank/DDBJ databases">
        <authorList>
            <person name="Chen S.-C."/>
            <person name="Chien H.-H."/>
            <person name="Lai M.-C."/>
        </authorList>
    </citation>
    <scope>NUCLEOTIDE SEQUENCE</scope>
    <source>
        <strain evidence="1">N2F9704</strain>
    </source>
</reference>
<dbReference type="KEGG" id="maqe:RJ40_05780"/>
<evidence type="ECO:0000313" key="2">
    <source>
        <dbReference type="Proteomes" id="UP001042704"/>
    </source>
</evidence>
<dbReference type="EMBL" id="CP036172">
    <property type="protein sequence ID" value="QSZ67039.1"/>
    <property type="molecule type" value="Genomic_DNA"/>
</dbReference>
<gene>
    <name evidence="1" type="ORF">RJ40_05780</name>
</gene>
<protein>
    <submittedName>
        <fullName evidence="1">Uncharacterized protein</fullName>
    </submittedName>
</protein>
<organism evidence="1 2">
    <name type="scientific">Methanofollis aquaemaris</name>
    <dbReference type="NCBI Taxonomy" id="126734"/>
    <lineage>
        <taxon>Archaea</taxon>
        <taxon>Methanobacteriati</taxon>
        <taxon>Methanobacteriota</taxon>
        <taxon>Stenosarchaea group</taxon>
        <taxon>Methanomicrobia</taxon>
        <taxon>Methanomicrobiales</taxon>
        <taxon>Methanomicrobiaceae</taxon>
        <taxon>Methanofollis</taxon>
    </lineage>
</organism>
<dbReference type="RefSeq" id="WP_265582411.1">
    <property type="nucleotide sequence ID" value="NZ_CP036172.1"/>
</dbReference>
<accession>A0A8A3S5A3</accession>
<dbReference type="Proteomes" id="UP001042704">
    <property type="component" value="Chromosome"/>
</dbReference>
<dbReference type="AlphaFoldDB" id="A0A8A3S5A3"/>
<keyword evidence="2" id="KW-1185">Reference proteome</keyword>
<sequence>MDPQRRIRTIALLCIALMAPVPAAAQPGTGGYHGCRQPAFRKMHVWARGPVADCPCADDGTF</sequence>
<reference evidence="1" key="1">
    <citation type="journal article" date="2001" name="Int. J. Syst. Evol. Microbiol.">
        <title>Methanofollis aquaemaris sp. nov., a methanogen isolated from an aquaculture fish pond.</title>
        <authorList>
            <person name="Lai M.C."/>
            <person name="Chen S.C."/>
        </authorList>
    </citation>
    <scope>NUCLEOTIDE SEQUENCE</scope>
    <source>
        <strain evidence="1">N2F9704</strain>
    </source>
</reference>